<dbReference type="EMBL" id="QNRK01000023">
    <property type="protein sequence ID" value="RBP09068.1"/>
    <property type="molecule type" value="Genomic_DNA"/>
</dbReference>
<name>A0A366F366_9HYPH</name>
<dbReference type="AlphaFoldDB" id="A0A366F366"/>
<feature type="chain" id="PRO_5017059450" description="Antibiotic biosynthesis monooxygenase" evidence="1">
    <location>
        <begin position="25"/>
        <end position="118"/>
    </location>
</feature>
<evidence type="ECO:0000313" key="2">
    <source>
        <dbReference type="EMBL" id="RBP09068.1"/>
    </source>
</evidence>
<accession>A0A366F366</accession>
<gene>
    <name evidence="2" type="ORF">DFR50_12337</name>
</gene>
<evidence type="ECO:0008006" key="4">
    <source>
        <dbReference type="Google" id="ProtNLM"/>
    </source>
</evidence>
<dbReference type="RefSeq" id="WP_113890926.1">
    <property type="nucleotide sequence ID" value="NZ_QNRK01000023.1"/>
</dbReference>
<protein>
    <recommendedName>
        <fullName evidence="4">Antibiotic biosynthesis monooxygenase</fullName>
    </recommendedName>
</protein>
<organism evidence="2 3">
    <name type="scientific">Roseiarcus fermentans</name>
    <dbReference type="NCBI Taxonomy" id="1473586"/>
    <lineage>
        <taxon>Bacteria</taxon>
        <taxon>Pseudomonadati</taxon>
        <taxon>Pseudomonadota</taxon>
        <taxon>Alphaproteobacteria</taxon>
        <taxon>Hyphomicrobiales</taxon>
        <taxon>Roseiarcaceae</taxon>
        <taxon>Roseiarcus</taxon>
    </lineage>
</organism>
<evidence type="ECO:0000256" key="1">
    <source>
        <dbReference type="SAM" id="SignalP"/>
    </source>
</evidence>
<keyword evidence="3" id="KW-1185">Reference proteome</keyword>
<comment type="caution">
    <text evidence="2">The sequence shown here is derived from an EMBL/GenBank/DDBJ whole genome shotgun (WGS) entry which is preliminary data.</text>
</comment>
<reference evidence="2 3" key="1">
    <citation type="submission" date="2018-06" db="EMBL/GenBank/DDBJ databases">
        <title>Genomic Encyclopedia of Type Strains, Phase IV (KMG-IV): sequencing the most valuable type-strain genomes for metagenomic binning, comparative biology and taxonomic classification.</title>
        <authorList>
            <person name="Goeker M."/>
        </authorList>
    </citation>
    <scope>NUCLEOTIDE SEQUENCE [LARGE SCALE GENOMIC DNA]</scope>
    <source>
        <strain evidence="2 3">DSM 24875</strain>
    </source>
</reference>
<evidence type="ECO:0000313" key="3">
    <source>
        <dbReference type="Proteomes" id="UP000253529"/>
    </source>
</evidence>
<proteinExistence type="predicted"/>
<feature type="signal peptide" evidence="1">
    <location>
        <begin position="1"/>
        <end position="24"/>
    </location>
</feature>
<dbReference type="Proteomes" id="UP000253529">
    <property type="component" value="Unassembled WGS sequence"/>
</dbReference>
<keyword evidence="1" id="KW-0732">Signal</keyword>
<sequence length="118" mass="12160">MFNVMKSALLLGFAAVLGTASLSAARADVLRVAVVEAASDEDFKSNVALLPAFADLLKKGGAKSVTVGSDGEHKSIATASVWGSAADLAKLTGSDDWKATAGKLKRKSYTTEVFEVAP</sequence>